<keyword evidence="6" id="KW-1185">Reference proteome</keyword>
<dbReference type="SUPFAM" id="SSF48452">
    <property type="entry name" value="TPR-like"/>
    <property type="match status" value="2"/>
</dbReference>
<evidence type="ECO:0000256" key="2">
    <source>
        <dbReference type="ARBA" id="ARBA00022803"/>
    </source>
</evidence>
<dbReference type="InterPro" id="IPR011990">
    <property type="entry name" value="TPR-like_helical_dom_sf"/>
</dbReference>
<keyword evidence="4" id="KW-0732">Signal</keyword>
<keyword evidence="2 3" id="KW-0802">TPR repeat</keyword>
<dbReference type="OrthoDB" id="9803982at2"/>
<reference evidence="5 6" key="1">
    <citation type="submission" date="2018-11" db="EMBL/GenBank/DDBJ databases">
        <title>Chitinophaga lutea sp.nov., isolate from arsenic contaminated soil.</title>
        <authorList>
            <person name="Zong Y."/>
        </authorList>
    </citation>
    <scope>NUCLEOTIDE SEQUENCE [LARGE SCALE GENOMIC DNA]</scope>
    <source>
        <strain evidence="5 6">ZY74</strain>
    </source>
</reference>
<evidence type="ECO:0000313" key="5">
    <source>
        <dbReference type="EMBL" id="RPE05837.1"/>
    </source>
</evidence>
<evidence type="ECO:0000313" key="6">
    <source>
        <dbReference type="Proteomes" id="UP000278351"/>
    </source>
</evidence>
<comment type="caution">
    <text evidence="5">The sequence shown here is derived from an EMBL/GenBank/DDBJ whole genome shotgun (WGS) entry which is preliminary data.</text>
</comment>
<dbReference type="PROSITE" id="PS50005">
    <property type="entry name" value="TPR"/>
    <property type="match status" value="2"/>
</dbReference>
<dbReference type="AlphaFoldDB" id="A0A3N4PNE5"/>
<feature type="chain" id="PRO_5017958790" evidence="4">
    <location>
        <begin position="18"/>
        <end position="273"/>
    </location>
</feature>
<dbReference type="RefSeq" id="WP_123849490.1">
    <property type="nucleotide sequence ID" value="NZ_RPDH01000003.1"/>
</dbReference>
<evidence type="ECO:0000256" key="1">
    <source>
        <dbReference type="ARBA" id="ARBA00022737"/>
    </source>
</evidence>
<evidence type="ECO:0000256" key="3">
    <source>
        <dbReference type="PROSITE-ProRule" id="PRU00339"/>
    </source>
</evidence>
<protein>
    <submittedName>
        <fullName evidence="5">Uncharacterized protein</fullName>
    </submittedName>
</protein>
<keyword evidence="1" id="KW-0677">Repeat</keyword>
<dbReference type="InterPro" id="IPR019734">
    <property type="entry name" value="TPR_rpt"/>
</dbReference>
<sequence>MKYLPALWILLVFFASCQPAVQEQKNTIPDTDSLATAINNIKADLQVKPGDPELRLYLANALAEHGEYAAADSVAALLEQDSAQGFQAHYVRAFIALQQKDTAASIRHLSAVITLKGKASEYEAVMMNADLQLAKGAAKDALPYYQLAGTIDSASAEALYGTGKCFEQLHNPAKAAAAYQQAILRNPAYSPAYIALGLQEEAKGRAEAALHYFNQAAKADPTDADAFYHRGRTLLAAGNRPAGLDDLTKALSFRKNFPAAKALLDSAVANNIQ</sequence>
<feature type="repeat" description="TPR" evidence="3">
    <location>
        <begin position="190"/>
        <end position="223"/>
    </location>
</feature>
<feature type="repeat" description="TPR" evidence="3">
    <location>
        <begin position="156"/>
        <end position="189"/>
    </location>
</feature>
<name>A0A3N4PNE5_9BACT</name>
<dbReference type="SMART" id="SM00028">
    <property type="entry name" value="TPR"/>
    <property type="match status" value="4"/>
</dbReference>
<dbReference type="Proteomes" id="UP000278351">
    <property type="component" value="Unassembled WGS sequence"/>
</dbReference>
<dbReference type="Gene3D" id="1.25.40.10">
    <property type="entry name" value="Tetratricopeptide repeat domain"/>
    <property type="match status" value="3"/>
</dbReference>
<accession>A0A3N4PNE5</accession>
<dbReference type="PANTHER" id="PTHR44858:SF1">
    <property type="entry name" value="UDP-N-ACETYLGLUCOSAMINE--PEPTIDE N-ACETYLGLUCOSAMINYLTRANSFERASE SPINDLY-RELATED"/>
    <property type="match status" value="1"/>
</dbReference>
<dbReference type="PANTHER" id="PTHR44858">
    <property type="entry name" value="TETRATRICOPEPTIDE REPEAT PROTEIN 6"/>
    <property type="match status" value="1"/>
</dbReference>
<dbReference type="InterPro" id="IPR050498">
    <property type="entry name" value="Ycf3"/>
</dbReference>
<gene>
    <name evidence="5" type="ORF">EGT74_26100</name>
</gene>
<evidence type="ECO:0000256" key="4">
    <source>
        <dbReference type="SAM" id="SignalP"/>
    </source>
</evidence>
<dbReference type="Pfam" id="PF13432">
    <property type="entry name" value="TPR_16"/>
    <property type="match status" value="2"/>
</dbReference>
<feature type="signal peptide" evidence="4">
    <location>
        <begin position="1"/>
        <end position="17"/>
    </location>
</feature>
<proteinExistence type="predicted"/>
<organism evidence="5 6">
    <name type="scientific">Chitinophaga lutea</name>
    <dbReference type="NCBI Taxonomy" id="2488634"/>
    <lineage>
        <taxon>Bacteria</taxon>
        <taxon>Pseudomonadati</taxon>
        <taxon>Bacteroidota</taxon>
        <taxon>Chitinophagia</taxon>
        <taxon>Chitinophagales</taxon>
        <taxon>Chitinophagaceae</taxon>
        <taxon>Chitinophaga</taxon>
    </lineage>
</organism>
<dbReference type="EMBL" id="RPDH01000003">
    <property type="protein sequence ID" value="RPE05837.1"/>
    <property type="molecule type" value="Genomic_DNA"/>
</dbReference>
<dbReference type="PROSITE" id="PS51257">
    <property type="entry name" value="PROKAR_LIPOPROTEIN"/>
    <property type="match status" value="1"/>
</dbReference>